<reference evidence="1" key="1">
    <citation type="journal article" date="2006" name="Nature">
        <title>Deciphering the evolution and metabolism of an anammox bacterium from a community genome.</title>
        <authorList>
            <person name="Strous M."/>
            <person name="Pelletier E."/>
            <person name="Mangenot S."/>
            <person name="Rattei T."/>
            <person name="Lehner A."/>
            <person name="Taylor M.W."/>
            <person name="Horn M."/>
            <person name="Daims H."/>
            <person name="Bartol-Mavel D."/>
            <person name="Wincker P."/>
            <person name="Barbe V."/>
            <person name="Fonknechten N."/>
            <person name="Vallenet D."/>
            <person name="Segurens B."/>
            <person name="Schenowitz-Truong C."/>
            <person name="Medigue C."/>
            <person name="Collingro A."/>
            <person name="Snel B."/>
            <person name="Dutilh B.E."/>
            <person name="OpDenCamp H.J.M."/>
            <person name="vanDerDrift C."/>
            <person name="Cirpus I."/>
            <person name="vanDePas-Schoonen K.T."/>
            <person name="Harhangi H.R."/>
            <person name="vanNiftrik L."/>
            <person name="Schmid M."/>
            <person name="Keltjens J."/>
            <person name="vanDeVossenberg J."/>
            <person name="Kartal B."/>
            <person name="Meier H."/>
            <person name="Frishman D."/>
            <person name="Huynen M.A."/>
            <person name="Mewes H."/>
            <person name="Weissenbach J."/>
            <person name="Jetten M.S.M."/>
            <person name="Wagner M."/>
            <person name="LePaslier D."/>
        </authorList>
    </citation>
    <scope>NUCLEOTIDE SEQUENCE</scope>
</reference>
<reference evidence="1" key="2">
    <citation type="submission" date="2006-01" db="EMBL/GenBank/DDBJ databases">
        <authorList>
            <person name="Genoscope"/>
        </authorList>
    </citation>
    <scope>NUCLEOTIDE SEQUENCE</scope>
</reference>
<evidence type="ECO:0000313" key="1">
    <source>
        <dbReference type="EMBL" id="CAJ71195.1"/>
    </source>
</evidence>
<dbReference type="EMBL" id="CT573073">
    <property type="protein sequence ID" value="CAJ71195.1"/>
    <property type="molecule type" value="Genomic_DNA"/>
</dbReference>
<gene>
    <name evidence="1" type="ORF">kustc0450</name>
</gene>
<proteinExistence type="predicted"/>
<dbReference type="AlphaFoldDB" id="Q1PVE8"/>
<accession>Q1PVE8</accession>
<organism evidence="1">
    <name type="scientific">Kuenenia stuttgartiensis</name>
    <dbReference type="NCBI Taxonomy" id="174633"/>
    <lineage>
        <taxon>Bacteria</taxon>
        <taxon>Pseudomonadati</taxon>
        <taxon>Planctomycetota</taxon>
        <taxon>Candidatus Brocadiia</taxon>
        <taxon>Candidatus Brocadiales</taxon>
        <taxon>Candidatus Brocadiaceae</taxon>
        <taxon>Candidatus Kuenenia</taxon>
    </lineage>
</organism>
<sequence length="69" mass="8001">MVLPCFSIIILPLRGSPFFPEFFKKLKCYDFLAFFGKIFTGNFYNLQSVIGKLQTENCFRAFLVFAMLA</sequence>
<name>Q1PVE8_KUEST</name>
<protein>
    <submittedName>
        <fullName evidence="1">Uncharacterized protein</fullName>
    </submittedName>
</protein>